<keyword evidence="3" id="KW-1185">Reference proteome</keyword>
<protein>
    <submittedName>
        <fullName evidence="2">Uncharacterized protein</fullName>
    </submittedName>
</protein>
<proteinExistence type="predicted"/>
<evidence type="ECO:0000313" key="3">
    <source>
        <dbReference type="Proteomes" id="UP000078486"/>
    </source>
</evidence>
<evidence type="ECO:0000256" key="1">
    <source>
        <dbReference type="SAM" id="MobiDB-lite"/>
    </source>
</evidence>
<accession>A0A178IL01</accession>
<dbReference type="RefSeq" id="WP_068768343.1">
    <property type="nucleotide sequence ID" value="NZ_CP109796.1"/>
</dbReference>
<sequence>MNTKKNTLIVILLLTTIACGILAWTQYQRAAGLAAASLSGDDRADLMRKLAAAENRIRDLETAQASPSGLPAGAENERPRRRGPGAPDDAAGGPRRDFRAGRDGFRAMNAVLGTPEGARLMAAQQKAMLDNRYARLFQKLNLPPDQLEKFKSLLVEKENVMRDTMGAARDEGLDFRSNRDELRTLMEQSNTEIDAAIAAAIGQDNFDAYQTYQQTQSERAIVSQLDQRLSYAATPLTTAQSEQLTSLLAASTSASGGAGAPAMVFGMGPGGAVMSGGTQLTDEVVTQAAAFLNASQVEALKQLQAEQQSQRQLMQLMREQANANRTPSE</sequence>
<feature type="region of interest" description="Disordered" evidence="1">
    <location>
        <begin position="60"/>
        <end position="99"/>
    </location>
</feature>
<evidence type="ECO:0000313" key="2">
    <source>
        <dbReference type="EMBL" id="OAM90534.1"/>
    </source>
</evidence>
<dbReference type="EMBL" id="LRRQ01000055">
    <property type="protein sequence ID" value="OAM90534.1"/>
    <property type="molecule type" value="Genomic_DNA"/>
</dbReference>
<dbReference type="Proteomes" id="UP000078486">
    <property type="component" value="Unassembled WGS sequence"/>
</dbReference>
<dbReference type="AlphaFoldDB" id="A0A178IL01"/>
<comment type="caution">
    <text evidence="2">The sequence shown here is derived from an EMBL/GenBank/DDBJ whole genome shotgun (WGS) entry which is preliminary data.</text>
</comment>
<feature type="compositionally biased region" description="Low complexity" evidence="1">
    <location>
        <begin position="84"/>
        <end position="93"/>
    </location>
</feature>
<dbReference type="OrthoDB" id="198264at2"/>
<gene>
    <name evidence="2" type="ORF">AW736_00425</name>
</gene>
<dbReference type="STRING" id="1184151.AW736_00425"/>
<reference evidence="2 3" key="1">
    <citation type="submission" date="2016-01" db="EMBL/GenBank/DDBJ databases">
        <title>High potential of lignocellulose degradation of a new Verrucomicrobia species.</title>
        <authorList>
            <person name="Wang Y."/>
            <person name="Shi Y."/>
            <person name="Qiu Z."/>
            <person name="Liu S."/>
            <person name="Yang H."/>
        </authorList>
    </citation>
    <scope>NUCLEOTIDE SEQUENCE [LARGE SCALE GENOMIC DNA]</scope>
    <source>
        <strain evidence="2 3">TSB47</strain>
    </source>
</reference>
<organism evidence="2 3">
    <name type="scientific">Termitidicoccus mucosus</name>
    <dbReference type="NCBI Taxonomy" id="1184151"/>
    <lineage>
        <taxon>Bacteria</taxon>
        <taxon>Pseudomonadati</taxon>
        <taxon>Verrucomicrobiota</taxon>
        <taxon>Opitutia</taxon>
        <taxon>Opitutales</taxon>
        <taxon>Opitutaceae</taxon>
        <taxon>Termitidicoccus</taxon>
    </lineage>
</organism>
<dbReference type="PROSITE" id="PS51257">
    <property type="entry name" value="PROKAR_LIPOPROTEIN"/>
    <property type="match status" value="1"/>
</dbReference>
<name>A0A178IL01_9BACT</name>